<comment type="caution">
    <text evidence="1">The sequence shown here is derived from an EMBL/GenBank/DDBJ whole genome shotgun (WGS) entry which is preliminary data.</text>
</comment>
<dbReference type="Proteomes" id="UP001245683">
    <property type="component" value="Unassembled WGS sequence"/>
</dbReference>
<reference evidence="1 2" key="1">
    <citation type="submission" date="2023-08" db="EMBL/GenBank/DDBJ databases">
        <title>Draft genome sequence of Thermococcus waiotapuensis WT1T, a thermophilic sulphur-dependent archaeon from order Thermococcales.</title>
        <authorList>
            <person name="Manners S.H."/>
            <person name="Carere C.R."/>
            <person name="Dhami M.K."/>
            <person name="Dobson R.C.J."/>
            <person name="Stott M.B."/>
        </authorList>
    </citation>
    <scope>NUCLEOTIDE SEQUENCE [LARGE SCALE GENOMIC DNA]</scope>
    <source>
        <strain evidence="1 2">WT1</strain>
    </source>
</reference>
<name>A0AAE4T2D1_9EURY</name>
<evidence type="ECO:0000313" key="2">
    <source>
        <dbReference type="Proteomes" id="UP001245683"/>
    </source>
</evidence>
<organism evidence="1 2">
    <name type="scientific">Thermococcus waiotapuensis</name>
    <dbReference type="NCBI Taxonomy" id="90909"/>
    <lineage>
        <taxon>Archaea</taxon>
        <taxon>Methanobacteriati</taxon>
        <taxon>Methanobacteriota</taxon>
        <taxon>Thermococci</taxon>
        <taxon>Thermococcales</taxon>
        <taxon>Thermococcaceae</taxon>
        <taxon>Thermococcus</taxon>
    </lineage>
</organism>
<keyword evidence="2" id="KW-1185">Reference proteome</keyword>
<proteinExistence type="predicted"/>
<evidence type="ECO:0000313" key="1">
    <source>
        <dbReference type="EMBL" id="MDV3103987.1"/>
    </source>
</evidence>
<sequence>MIHIERKNLIKAMVVASLGMALFFGAYSLAAYSAQPSTVRATYKTLYTEKASMSHSGLFSGGIYKNGTSLNYYPGKITSLIRGNYSYTTSPGVAGSYRATLRADYYVTSGNKRIYLINTTLKSWSGNFTGSFSIPVTFDVLGLENALANVRSGTGMYRASDEVYLDVQVDVPGREPFNQRIDLEVDPSGMLFFTGLTRDYTKVVRNVNETANHIGVGWGEVSVSTARKVFPAMAFLFFLPPLGFFYGRREKKPKDKLSNLRKFIIEGTPKDGGKNNLVELKSVRDLEKAFDLVDKPIVHYFDGNKEVYAVIDDGVVYFLNISPSEGVDTSP</sequence>
<gene>
    <name evidence="1" type="ORF">RBI02_05440</name>
</gene>
<protein>
    <submittedName>
        <fullName evidence="1">DUF5305 family protein</fullName>
    </submittedName>
</protein>
<dbReference type="AlphaFoldDB" id="A0AAE4T2D1"/>
<dbReference type="EMBL" id="JAVDZE010000002">
    <property type="protein sequence ID" value="MDV3103987.1"/>
    <property type="molecule type" value="Genomic_DNA"/>
</dbReference>
<accession>A0AAE4T2D1</accession>
<dbReference type="RefSeq" id="WP_315341604.1">
    <property type="nucleotide sequence ID" value="NZ_JAVDZE010000002.1"/>
</dbReference>